<dbReference type="HOGENOM" id="CLU_039613_16_4_6"/>
<dbReference type="KEGG" id="ftv:CH67_1966"/>
<dbReference type="eggNOG" id="COG0583">
    <property type="taxonomic scope" value="Bacteria"/>
</dbReference>
<dbReference type="RefSeq" id="WP_003019435.1">
    <property type="nucleotide sequence ID" value="NZ_AP023459.1"/>
</dbReference>
<gene>
    <name evidence="5" type="ORF">FWI86_04800</name>
</gene>
<keyword evidence="2" id="KW-0805">Transcription regulation</keyword>
<dbReference type="GO" id="GO:0003700">
    <property type="term" value="F:DNA-binding transcription factor activity"/>
    <property type="evidence" value="ECO:0007669"/>
    <property type="project" value="InterPro"/>
</dbReference>
<protein>
    <submittedName>
        <fullName evidence="5">LysR family transcriptional regulator</fullName>
    </submittedName>
</protein>
<reference evidence="5" key="1">
    <citation type="submission" date="2019-08" db="EMBL/GenBank/DDBJ databases">
        <authorList>
            <person name="Busch A."/>
        </authorList>
    </citation>
    <scope>NUCLEOTIDE SEQUENCE</scope>
    <source>
        <strain evidence="5">15T0085</strain>
    </source>
</reference>
<reference evidence="5" key="2">
    <citation type="submission" date="2020-02" db="EMBL/GenBank/DDBJ databases">
        <title>Using affinity propagation clustering for identifying bacterial clades and subclades with whole-genome sequences of Francisella tularensis.</title>
        <authorList>
            <person name="Homeier-Bachmann T."/>
            <person name="Abdel-Glil M.Y."/>
            <person name="Hackbart A."/>
            <person name="Hotzel H."/>
            <person name="Tomaso H."/>
        </authorList>
    </citation>
    <scope>NUCLEOTIDE SEQUENCE</scope>
    <source>
        <strain evidence="5">15T0085</strain>
    </source>
</reference>
<dbReference type="InterPro" id="IPR005119">
    <property type="entry name" value="LysR_subst-bd"/>
</dbReference>
<comment type="caution">
    <text evidence="5">The sequence shown here is derived from an EMBL/GenBank/DDBJ whole genome shotgun (WGS) entry which is preliminary data.</text>
</comment>
<dbReference type="GO" id="GO:0003677">
    <property type="term" value="F:DNA binding"/>
    <property type="evidence" value="ECO:0007669"/>
    <property type="project" value="UniProtKB-KW"/>
</dbReference>
<accession>A0A0B3VQG6</accession>
<dbReference type="EMBL" id="JAAGJP010000025">
    <property type="protein sequence ID" value="NDS68388.1"/>
    <property type="molecule type" value="Genomic_DNA"/>
</dbReference>
<proteinExistence type="inferred from homology"/>
<dbReference type="CDD" id="cd08422">
    <property type="entry name" value="PBP2_CrgA_like"/>
    <property type="match status" value="1"/>
</dbReference>
<dbReference type="PANTHER" id="PTHR30537">
    <property type="entry name" value="HTH-TYPE TRANSCRIPTIONAL REGULATOR"/>
    <property type="match status" value="1"/>
</dbReference>
<dbReference type="KEGG" id="ftc:DA46_1182"/>
<evidence type="ECO:0000256" key="3">
    <source>
        <dbReference type="ARBA" id="ARBA00023125"/>
    </source>
</evidence>
<dbReference type="FunFam" id="1.10.10.10:FF:000001">
    <property type="entry name" value="LysR family transcriptional regulator"/>
    <property type="match status" value="1"/>
</dbReference>
<evidence type="ECO:0000256" key="2">
    <source>
        <dbReference type="ARBA" id="ARBA00023015"/>
    </source>
</evidence>
<evidence type="ECO:0000256" key="4">
    <source>
        <dbReference type="ARBA" id="ARBA00023163"/>
    </source>
</evidence>
<name>A0A0B3VQG6_FRATU</name>
<organism evidence="5">
    <name type="scientific">Francisella tularensis subsp. holarctica</name>
    <dbReference type="NCBI Taxonomy" id="119857"/>
    <lineage>
        <taxon>Bacteria</taxon>
        <taxon>Pseudomonadati</taxon>
        <taxon>Pseudomonadota</taxon>
        <taxon>Gammaproteobacteria</taxon>
        <taxon>Thiotrichales</taxon>
        <taxon>Francisellaceae</taxon>
        <taxon>Francisella</taxon>
    </lineage>
</organism>
<dbReference type="AlphaFoldDB" id="A0A0B3VQG6"/>
<dbReference type="Gene3D" id="3.40.190.290">
    <property type="match status" value="1"/>
</dbReference>
<sequence length="308" mass="35757">MKMLYELKLFVAVINYGNLSAAGREFYLSPASISNKINALEEYYQTKLLIRTTRKIEPTKAGEKLYTTAIKLLEQLENLQEDIQNNENSAEGVIKITIPFDLGKQIILPILDEFKEKNPNIQYDINLSDDVMSYNQFPFDIAIRYGNLPDSNFIAKKLVDNYRMLCASPEYLKKMDISNTDDINILQNCDFITLKINSNTIKKWYLIDQENNKHEVNIKPSYIVNNGYISRQMCLNGNGISEKSYWDVKQDLKSGKLVQVLPNYRVTLNKKDKPDNMISLLYPSDQFQPYRIRMLSKFIVDSFSKFKS</sequence>
<evidence type="ECO:0000256" key="1">
    <source>
        <dbReference type="ARBA" id="ARBA00009437"/>
    </source>
</evidence>
<dbReference type="Gene3D" id="1.10.10.10">
    <property type="entry name" value="Winged helix-like DNA-binding domain superfamily/Winged helix DNA-binding domain"/>
    <property type="match status" value="1"/>
</dbReference>
<dbReference type="KEGG" id="ftz:CH68_1697"/>
<dbReference type="InterPro" id="IPR036388">
    <property type="entry name" value="WH-like_DNA-bd_sf"/>
</dbReference>
<dbReference type="OMA" id="LKTWHFQ"/>
<dbReference type="PANTHER" id="PTHR30537:SF5">
    <property type="entry name" value="HTH-TYPE TRANSCRIPTIONAL ACTIVATOR TTDR-RELATED"/>
    <property type="match status" value="1"/>
</dbReference>
<keyword evidence="3" id="KW-0238">DNA-binding</keyword>
<dbReference type="Pfam" id="PF00126">
    <property type="entry name" value="HTH_1"/>
    <property type="match status" value="1"/>
</dbReference>
<dbReference type="SUPFAM" id="SSF53850">
    <property type="entry name" value="Periplasmic binding protein-like II"/>
    <property type="match status" value="1"/>
</dbReference>
<dbReference type="InterPro" id="IPR058163">
    <property type="entry name" value="LysR-type_TF_proteobact-type"/>
</dbReference>
<dbReference type="Pfam" id="PF03466">
    <property type="entry name" value="LysR_substrate"/>
    <property type="match status" value="1"/>
</dbReference>
<dbReference type="PROSITE" id="PS50931">
    <property type="entry name" value="HTH_LYSR"/>
    <property type="match status" value="1"/>
</dbReference>
<dbReference type="InterPro" id="IPR036390">
    <property type="entry name" value="WH_DNA-bd_sf"/>
</dbReference>
<dbReference type="SUPFAM" id="SSF46785">
    <property type="entry name" value="Winged helix' DNA-binding domain"/>
    <property type="match status" value="1"/>
</dbReference>
<dbReference type="InterPro" id="IPR000847">
    <property type="entry name" value="LysR_HTH_N"/>
</dbReference>
<evidence type="ECO:0000313" key="5">
    <source>
        <dbReference type="EMBL" id="NDS68388.1"/>
    </source>
</evidence>
<keyword evidence="4" id="KW-0804">Transcription</keyword>
<comment type="similarity">
    <text evidence="1">Belongs to the LysR transcriptional regulatory family.</text>
</comment>